<organism evidence="1">
    <name type="scientific">Rhodosorus marinus</name>
    <dbReference type="NCBI Taxonomy" id="101924"/>
    <lineage>
        <taxon>Eukaryota</taxon>
        <taxon>Rhodophyta</taxon>
        <taxon>Stylonematophyceae</taxon>
        <taxon>Stylonematales</taxon>
        <taxon>Stylonemataceae</taxon>
        <taxon>Rhodosorus</taxon>
    </lineage>
</organism>
<gene>
    <name evidence="1" type="ORF">RMAR00112_LOCUS31175</name>
</gene>
<protein>
    <submittedName>
        <fullName evidence="1">Uncharacterized protein</fullName>
    </submittedName>
</protein>
<evidence type="ECO:0000313" key="1">
    <source>
        <dbReference type="EMBL" id="CAE0063103.1"/>
    </source>
</evidence>
<reference evidence="1" key="1">
    <citation type="submission" date="2021-01" db="EMBL/GenBank/DDBJ databases">
        <authorList>
            <person name="Corre E."/>
            <person name="Pelletier E."/>
            <person name="Niang G."/>
            <person name="Scheremetjew M."/>
            <person name="Finn R."/>
            <person name="Kale V."/>
            <person name="Holt S."/>
            <person name="Cochrane G."/>
            <person name="Meng A."/>
            <person name="Brown T."/>
            <person name="Cohen L."/>
        </authorList>
    </citation>
    <scope>NUCLEOTIDE SEQUENCE</scope>
    <source>
        <strain evidence="1">CCMP 769</strain>
    </source>
</reference>
<dbReference type="EMBL" id="HBHW01040560">
    <property type="protein sequence ID" value="CAE0063103.1"/>
    <property type="molecule type" value="Transcribed_RNA"/>
</dbReference>
<sequence>MADSEISRRHGELLDIWWNQRKHHAIGRSFLRRKPRMEKSTYRVMGNSDASGACDVDSRKNKPGSLVLVSGSPVTYRSWRLRSVAQQPRKTNRIVLSPFPL</sequence>
<accession>A0A7S3A8P6</accession>
<proteinExistence type="predicted"/>
<dbReference type="AlphaFoldDB" id="A0A7S3A8P6"/>
<name>A0A7S3A8P6_9RHOD</name>